<evidence type="ECO:0000256" key="7">
    <source>
        <dbReference type="SAM" id="MobiDB-lite"/>
    </source>
</evidence>
<keyword evidence="2" id="KW-0723">Serine/threonine-protein kinase</keyword>
<evidence type="ECO:0000256" key="1">
    <source>
        <dbReference type="ARBA" id="ARBA00012513"/>
    </source>
</evidence>
<accession>A0ABT1K0H5</accession>
<protein>
    <recommendedName>
        <fullName evidence="1">non-specific serine/threonine protein kinase</fullName>
        <ecNumber evidence="1">2.7.11.1</ecNumber>
    </recommendedName>
</protein>
<proteinExistence type="predicted"/>
<dbReference type="PRINTS" id="PR01950">
    <property type="entry name" value="LANCSUPER"/>
</dbReference>
<gene>
    <name evidence="9" type="ORF">HD595_003617</name>
</gene>
<dbReference type="NCBIfam" id="NF038150">
    <property type="entry name" value="lanthi_synth_IV"/>
    <property type="match status" value="1"/>
</dbReference>
<evidence type="ECO:0000256" key="6">
    <source>
        <dbReference type="ARBA" id="ARBA00022840"/>
    </source>
</evidence>
<dbReference type="Proteomes" id="UP001320766">
    <property type="component" value="Unassembled WGS sequence"/>
</dbReference>
<dbReference type="PANTHER" id="PTHR43289:SF6">
    <property type="entry name" value="SERINE_THREONINE-PROTEIN KINASE NEKL-3"/>
    <property type="match status" value="1"/>
</dbReference>
<dbReference type="Pfam" id="PF05147">
    <property type="entry name" value="LANC_like"/>
    <property type="match status" value="1"/>
</dbReference>
<dbReference type="SMART" id="SM00220">
    <property type="entry name" value="S_TKc"/>
    <property type="match status" value="1"/>
</dbReference>
<dbReference type="EMBL" id="JAMZEC010000001">
    <property type="protein sequence ID" value="MCP2347495.1"/>
    <property type="molecule type" value="Genomic_DNA"/>
</dbReference>
<evidence type="ECO:0000313" key="9">
    <source>
        <dbReference type="EMBL" id="MCP2347495.1"/>
    </source>
</evidence>
<dbReference type="InterPro" id="IPR007822">
    <property type="entry name" value="LANC-like"/>
</dbReference>
<keyword evidence="5" id="KW-0418">Kinase</keyword>
<dbReference type="PROSITE" id="PS50011">
    <property type="entry name" value="PROTEIN_KINASE_DOM"/>
    <property type="match status" value="1"/>
</dbReference>
<dbReference type="GO" id="GO:0016740">
    <property type="term" value="F:transferase activity"/>
    <property type="evidence" value="ECO:0007669"/>
    <property type="project" value="UniProtKB-KW"/>
</dbReference>
<keyword evidence="3 9" id="KW-0808">Transferase</keyword>
<dbReference type="InterPro" id="IPR000719">
    <property type="entry name" value="Prot_kinase_dom"/>
</dbReference>
<dbReference type="SMART" id="SM01260">
    <property type="entry name" value="LANC_like"/>
    <property type="match status" value="1"/>
</dbReference>
<organism evidence="9 10">
    <name type="scientific">Nonomuraea roseoviolacea subsp. carminata</name>
    <dbReference type="NCBI Taxonomy" id="160689"/>
    <lineage>
        <taxon>Bacteria</taxon>
        <taxon>Bacillati</taxon>
        <taxon>Actinomycetota</taxon>
        <taxon>Actinomycetes</taxon>
        <taxon>Streptosporangiales</taxon>
        <taxon>Streptosporangiaceae</taxon>
        <taxon>Nonomuraea</taxon>
    </lineage>
</organism>
<evidence type="ECO:0000256" key="5">
    <source>
        <dbReference type="ARBA" id="ARBA00022777"/>
    </source>
</evidence>
<evidence type="ECO:0000256" key="2">
    <source>
        <dbReference type="ARBA" id="ARBA00022527"/>
    </source>
</evidence>
<dbReference type="InterPro" id="IPR012341">
    <property type="entry name" value="6hp_glycosidase-like_sf"/>
</dbReference>
<evidence type="ECO:0000313" key="10">
    <source>
        <dbReference type="Proteomes" id="UP001320766"/>
    </source>
</evidence>
<dbReference type="Gene3D" id="3.30.200.20">
    <property type="entry name" value="Phosphorylase Kinase, domain 1"/>
    <property type="match status" value="1"/>
</dbReference>
<keyword evidence="6" id="KW-0067">ATP-binding</keyword>
<dbReference type="CDD" id="cd04791">
    <property type="entry name" value="LanC_SerThrkinase"/>
    <property type="match status" value="1"/>
</dbReference>
<dbReference type="EC" id="2.7.11.1" evidence="1"/>
<dbReference type="SUPFAM" id="SSF158745">
    <property type="entry name" value="LanC-like"/>
    <property type="match status" value="1"/>
</dbReference>
<feature type="compositionally biased region" description="Low complexity" evidence="7">
    <location>
        <begin position="194"/>
        <end position="216"/>
    </location>
</feature>
<dbReference type="Pfam" id="PF25816">
    <property type="entry name" value="RamC_N"/>
    <property type="match status" value="1"/>
</dbReference>
<keyword evidence="10" id="KW-1185">Reference proteome</keyword>
<dbReference type="Gene3D" id="1.50.10.10">
    <property type="match status" value="1"/>
</dbReference>
<feature type="region of interest" description="Disordered" evidence="7">
    <location>
        <begin position="475"/>
        <end position="532"/>
    </location>
</feature>
<comment type="caution">
    <text evidence="9">The sequence shown here is derived from an EMBL/GenBank/DDBJ whole genome shotgun (WGS) entry which is preliminary data.</text>
</comment>
<feature type="compositionally biased region" description="Low complexity" evidence="7">
    <location>
        <begin position="504"/>
        <end position="514"/>
    </location>
</feature>
<feature type="domain" description="Protein kinase" evidence="8">
    <location>
        <begin position="226"/>
        <end position="487"/>
    </location>
</feature>
<evidence type="ECO:0000259" key="8">
    <source>
        <dbReference type="PROSITE" id="PS50011"/>
    </source>
</evidence>
<sequence>MDVNVRDRLTQFADSYGREIYEDDTWISVHDPEAKTPTQGWKLHVSARPGTLGDTLDRVLPILAAADCAFKVARSTHTLMELNTGDLDAGAVGKAITVYPAQEAVVEIGHALASALAGMAAPRIVSDRRVRADAPVYYRYAPFAPQYRVDDNGDFELVVVGPDGERLPGAAGPEYSCPPWATDPFRPDDPAPAPVSSDAGRSTASGPSPSSGSADATGRKTIGGRYLVTSGVMRGPRGNVYRAVDKAGRPVIVKEARAYVGENTQGWDLRMYLRNELRVLRALDGVPGVPEPIDHFRHGDDEFLVMTDAGSRDLNRFVAENGTFNGGAGERDLGALASRLLEVLDAVHARGVVVRDLSPKNVVLGEDGRCTLIDFGNSRYDGLQLPGWSRGYSVPDQHTDRESEPADDYFSLGATLFFAAAGMNPVMIDPDPVRNLERTLMCLARMSPDVAGGVRELLPSLLSLDPVERVEAAASLRSGLTGPHRLTEPHLTEPHRLTVPHRPSGSSTAGSGSADEGPATARHGRPAPIATPKLTGDLLAKVLDHSTRECVAFAERLMEAPEEARRASPPVTNVYGGCAGVGMELLHHPEAKAVAADLARWTARVMPPAALPPSLYFGRTGTALFLTAARLTAVPELATPAPVSLDGPQRADQAHGVAGIGAGHLALAAIEDDPRHLEVAAECARRLLAGEVTAPEEDVPPPPGSGVAVDAAFAHGAAGCADFLLSYHEATGDPAAGEAARERFEELAVRAEAMLGELAGPDARPMGASWCQGVSGIASALAHAATAYGDDGYLALAERGALAGLKVAPHAWVVSQCCGLAGMGEALIDLAVVTGDDRFWRGAEEVAELMLTRAGGKPEAPVFPGNDLDKAGYTWATGTAGVLSFLRRLDRRSGTRLWTAAWRLPG</sequence>
<dbReference type="Pfam" id="PF00069">
    <property type="entry name" value="Pkinase"/>
    <property type="match status" value="1"/>
</dbReference>
<dbReference type="RefSeq" id="WP_253770485.1">
    <property type="nucleotide sequence ID" value="NZ_BAAAVE010000004.1"/>
</dbReference>
<reference evidence="9 10" key="1">
    <citation type="submission" date="2022-06" db="EMBL/GenBank/DDBJ databases">
        <title>Sequencing the genomes of 1000 actinobacteria strains.</title>
        <authorList>
            <person name="Klenk H.-P."/>
        </authorList>
    </citation>
    <scope>NUCLEOTIDE SEQUENCE [LARGE SCALE GENOMIC DNA]</scope>
    <source>
        <strain evidence="9 10">DSM 44170</strain>
    </source>
</reference>
<dbReference type="SUPFAM" id="SSF56112">
    <property type="entry name" value="Protein kinase-like (PK-like)"/>
    <property type="match status" value="1"/>
</dbReference>
<evidence type="ECO:0000256" key="4">
    <source>
        <dbReference type="ARBA" id="ARBA00022741"/>
    </source>
</evidence>
<feature type="region of interest" description="Disordered" evidence="7">
    <location>
        <begin position="168"/>
        <end position="220"/>
    </location>
</feature>
<name>A0ABT1K0H5_9ACTN</name>
<dbReference type="InterPro" id="IPR011009">
    <property type="entry name" value="Kinase-like_dom_sf"/>
</dbReference>
<keyword evidence="4" id="KW-0547">Nucleotide-binding</keyword>
<dbReference type="PANTHER" id="PTHR43289">
    <property type="entry name" value="MITOGEN-ACTIVATED PROTEIN KINASE KINASE KINASE 20-RELATED"/>
    <property type="match status" value="1"/>
</dbReference>
<dbReference type="InterPro" id="IPR058053">
    <property type="entry name" value="RamC_C"/>
</dbReference>
<evidence type="ECO:0000256" key="3">
    <source>
        <dbReference type="ARBA" id="ARBA00022679"/>
    </source>
</evidence>
<dbReference type="InterPro" id="IPR057929">
    <property type="entry name" value="RamC_N"/>
</dbReference>
<feature type="compositionally biased region" description="Basic and acidic residues" evidence="7">
    <location>
        <begin position="485"/>
        <end position="496"/>
    </location>
</feature>
<dbReference type="Gene3D" id="1.10.510.10">
    <property type="entry name" value="Transferase(Phosphotransferase) domain 1"/>
    <property type="match status" value="1"/>
</dbReference>